<name>A0AAN7ZLZ9_9COLE</name>
<evidence type="ECO:0000313" key="5">
    <source>
        <dbReference type="Proteomes" id="UP001329430"/>
    </source>
</evidence>
<comment type="similarity">
    <text evidence="1 3">Belongs to the peroxin-16 family.</text>
</comment>
<reference evidence="4 5" key="1">
    <citation type="journal article" date="2024" name="Insects">
        <title>An Improved Chromosome-Level Genome Assembly of the Firefly Pyrocoelia pectoralis.</title>
        <authorList>
            <person name="Fu X."/>
            <person name="Meyer-Rochow V.B."/>
            <person name="Ballantyne L."/>
            <person name="Zhu X."/>
        </authorList>
    </citation>
    <scope>NUCLEOTIDE SEQUENCE [LARGE SCALE GENOMIC DNA]</scope>
    <source>
        <strain evidence="4">XCY_ONT2</strain>
    </source>
</reference>
<gene>
    <name evidence="4" type="ORF">RI129_006916</name>
</gene>
<sequence>MSSALFSLPELYHSYKDWVVKHPQTTSDFETTVKWVSYFIAGRINNSFIVSELVYSLSNLLVLFNDRIITQSHVHQPTSSREVLKVWLTVLEYSEVFLELSAFKLWGNQGKWFIVVCIQVFKCISRMLLIFNYKENIIENPPIPILQRNTVDSRALNHTFNETQTHSISFTLQHSGRVIRKIDSSPPIAFRSWKPIQAVDCSTTQAVQQTLLDKQLMAETLYVLKPILHLGSVAYFGNNTWKPWIISLALDLYSLRLYRNCSKIDRTSLTMNQKLQISRRTVVLLLYLLRSPFYDCHSKERINTVLGCMAAKVPLANLICNPVLQYLPFWQRTYFYMWST</sequence>
<dbReference type="EMBL" id="JAVRBK010000005">
    <property type="protein sequence ID" value="KAK5643071.1"/>
    <property type="molecule type" value="Genomic_DNA"/>
</dbReference>
<comment type="caution">
    <text evidence="4">The sequence shown here is derived from an EMBL/GenBank/DDBJ whole genome shotgun (WGS) entry which is preliminary data.</text>
</comment>
<dbReference type="Proteomes" id="UP001329430">
    <property type="component" value="Chromosome 5"/>
</dbReference>
<organism evidence="4 5">
    <name type="scientific">Pyrocoelia pectoralis</name>
    <dbReference type="NCBI Taxonomy" id="417401"/>
    <lineage>
        <taxon>Eukaryota</taxon>
        <taxon>Metazoa</taxon>
        <taxon>Ecdysozoa</taxon>
        <taxon>Arthropoda</taxon>
        <taxon>Hexapoda</taxon>
        <taxon>Insecta</taxon>
        <taxon>Pterygota</taxon>
        <taxon>Neoptera</taxon>
        <taxon>Endopterygota</taxon>
        <taxon>Coleoptera</taxon>
        <taxon>Polyphaga</taxon>
        <taxon>Elateriformia</taxon>
        <taxon>Elateroidea</taxon>
        <taxon>Lampyridae</taxon>
        <taxon>Lampyrinae</taxon>
        <taxon>Pyrocoelia</taxon>
    </lineage>
</organism>
<keyword evidence="5" id="KW-1185">Reference proteome</keyword>
<dbReference type="PANTHER" id="PTHR13299:SF0">
    <property type="entry name" value="PEROXISOMAL MEMBRANE PROTEIN PEX16"/>
    <property type="match status" value="1"/>
</dbReference>
<proteinExistence type="inferred from homology"/>
<accession>A0AAN7ZLZ9</accession>
<dbReference type="AlphaFoldDB" id="A0AAN7ZLZ9"/>
<dbReference type="Pfam" id="PF08610">
    <property type="entry name" value="Pex16"/>
    <property type="match status" value="1"/>
</dbReference>
<evidence type="ECO:0000256" key="1">
    <source>
        <dbReference type="ARBA" id="ARBA00009505"/>
    </source>
</evidence>
<dbReference type="GO" id="GO:0005778">
    <property type="term" value="C:peroxisomal membrane"/>
    <property type="evidence" value="ECO:0007669"/>
    <property type="project" value="UniProtKB-SubCell"/>
</dbReference>
<evidence type="ECO:0000256" key="3">
    <source>
        <dbReference type="RuleBase" id="RU365003"/>
    </source>
</evidence>
<keyword evidence="3" id="KW-0576">Peroxisome</keyword>
<keyword evidence="3" id="KW-0962">Peroxisome biogenesis</keyword>
<evidence type="ECO:0000313" key="4">
    <source>
        <dbReference type="EMBL" id="KAK5643071.1"/>
    </source>
</evidence>
<protein>
    <recommendedName>
        <fullName evidence="2 3">Peroxisomal membrane protein PEX16</fullName>
    </recommendedName>
</protein>
<dbReference type="InterPro" id="IPR013919">
    <property type="entry name" value="Pex16"/>
</dbReference>
<dbReference type="PANTHER" id="PTHR13299">
    <property type="entry name" value="PEROXISOMAL MEMBRANE PROTEIN PEX16"/>
    <property type="match status" value="1"/>
</dbReference>
<comment type="subcellular location">
    <subcellularLocation>
        <location evidence="3">Peroxisome membrane</location>
    </subcellularLocation>
</comment>
<evidence type="ECO:0000256" key="2">
    <source>
        <dbReference type="ARBA" id="ARBA00018577"/>
    </source>
</evidence>
<dbReference type="GO" id="GO:0007031">
    <property type="term" value="P:peroxisome organization"/>
    <property type="evidence" value="ECO:0007669"/>
    <property type="project" value="UniProtKB-KW"/>
</dbReference>